<gene>
    <name evidence="1" type="ORF">MRB53_028498</name>
</gene>
<proteinExistence type="predicted"/>
<name>A0ACC2KFQ2_PERAE</name>
<protein>
    <submittedName>
        <fullName evidence="1">Uncharacterized protein</fullName>
    </submittedName>
</protein>
<sequence>MRENLKEFFANTDTIHSDIALRRDLTVYLTYWLELHAAAFLVRLGLPMNRVFSAHILYSCYVHHFLGFHRLGAAQDDDPFMIRLAKGKPVSESLLSGHLRIRRFWDVKMGQSTMKFSPGLRKKAFDFGVSRDSTRAGSGRHYSLTNAKKAWLFNIRVGTMVCRRHLFVDIQLYVPSHFALQLGFSQGVVGAPSSKVKRFGGLQNGRNAWSFYSAEDTTAMIPYPELPTFRTAGFTKWFVESFSVYRGLSKKELDVKPSSRKGLGKSDGVRREEVLAFLSGEKHKIGVLDDQDVIRSGAAQEIPGEVLEQFAEEEAEVIAWIQAKRTKVSIGSTGESRPSSEDSGERPNFDGEVGTSSKSSHRSKRRRGQCRNKRRHEDSPDLEVPSTITEEASGDDDEPLEKRSRDDDLMMLEAPVDEAVTDPIMAFEEEPKDSEVDPESPLADLPEDSDDFEPSMDATFDDASDELIEAESIPPVVEEVNLTTMFRVNRGESELVHAMIDADGGEVTGHAIEGCPWDVEFGGRFERPVKESIGDYATDTVEGLEGFFEVGLQAFGGVDEGHEGGHGVKVLWGAIVFWELDDFGICFLQGIMNKGRVESAGEDGDGNSTFEEKVGHINQWDRVAHGCDRKEGLCEAFQQSKQFLRMPISMSSSSSSSSSSSCVLFLGVTELH</sequence>
<accession>A0ACC2KFQ2</accession>
<reference evidence="1 2" key="1">
    <citation type="journal article" date="2022" name="Hortic Res">
        <title>A haplotype resolved chromosomal level avocado genome allows analysis of novel avocado genes.</title>
        <authorList>
            <person name="Nath O."/>
            <person name="Fletcher S.J."/>
            <person name="Hayward A."/>
            <person name="Shaw L.M."/>
            <person name="Masouleh A.K."/>
            <person name="Furtado A."/>
            <person name="Henry R.J."/>
            <person name="Mitter N."/>
        </authorList>
    </citation>
    <scope>NUCLEOTIDE SEQUENCE [LARGE SCALE GENOMIC DNA]</scope>
    <source>
        <strain evidence="2">cv. Hass</strain>
    </source>
</reference>
<dbReference type="Proteomes" id="UP001234297">
    <property type="component" value="Chromosome 9"/>
</dbReference>
<organism evidence="1 2">
    <name type="scientific">Persea americana</name>
    <name type="common">Avocado</name>
    <dbReference type="NCBI Taxonomy" id="3435"/>
    <lineage>
        <taxon>Eukaryota</taxon>
        <taxon>Viridiplantae</taxon>
        <taxon>Streptophyta</taxon>
        <taxon>Embryophyta</taxon>
        <taxon>Tracheophyta</taxon>
        <taxon>Spermatophyta</taxon>
        <taxon>Magnoliopsida</taxon>
        <taxon>Magnoliidae</taxon>
        <taxon>Laurales</taxon>
        <taxon>Lauraceae</taxon>
        <taxon>Persea</taxon>
    </lineage>
</organism>
<keyword evidence="2" id="KW-1185">Reference proteome</keyword>
<evidence type="ECO:0000313" key="1">
    <source>
        <dbReference type="EMBL" id="KAJ8619969.1"/>
    </source>
</evidence>
<comment type="caution">
    <text evidence="1">The sequence shown here is derived from an EMBL/GenBank/DDBJ whole genome shotgun (WGS) entry which is preliminary data.</text>
</comment>
<evidence type="ECO:0000313" key="2">
    <source>
        <dbReference type="Proteomes" id="UP001234297"/>
    </source>
</evidence>
<dbReference type="EMBL" id="CM056817">
    <property type="protein sequence ID" value="KAJ8619969.1"/>
    <property type="molecule type" value="Genomic_DNA"/>
</dbReference>